<dbReference type="EMBL" id="DS499599">
    <property type="protein sequence ID" value="EDP49512.1"/>
    <property type="molecule type" value="Genomic_DNA"/>
</dbReference>
<dbReference type="Proteomes" id="UP000001699">
    <property type="component" value="Unassembled WGS sequence"/>
</dbReference>
<sequence>MQNLAVWLQECIYFRAFQRPLQGSKAKYLHRFLCRSRLHNLLQVRKGGNASFQIVEERPGHSKFRAIWAFKELLERAFTLLTYSPLHDAPSQLDNTDNTGCTGKRVHNQRGCRVQDLHATLSPPILLSVVYYIDRLSAFFPVLTLSSLTVHRYLITSALLPARVLAILSEQTEFTSVYHGC</sequence>
<dbReference type="Pfam" id="PF08613">
    <property type="entry name" value="Cyclin"/>
    <property type="match status" value="1"/>
</dbReference>
<keyword evidence="2" id="KW-1185">Reference proteome</keyword>
<dbReference type="Gene3D" id="1.10.472.10">
    <property type="entry name" value="Cyclin-like"/>
    <property type="match status" value="1"/>
</dbReference>
<gene>
    <name evidence="1" type="ORF">AFUB_075410</name>
</gene>
<dbReference type="InterPro" id="IPR013922">
    <property type="entry name" value="Cyclin_PHO80-like"/>
</dbReference>
<evidence type="ECO:0000313" key="1">
    <source>
        <dbReference type="EMBL" id="EDP49512.1"/>
    </source>
</evidence>
<dbReference type="VEuPathDB" id="FungiDB:AFUB_075410"/>
<proteinExistence type="predicted"/>
<dbReference type="GO" id="GO:0019901">
    <property type="term" value="F:protein kinase binding"/>
    <property type="evidence" value="ECO:0007669"/>
    <property type="project" value="InterPro"/>
</dbReference>
<accession>B0Y7Y1</accession>
<protein>
    <submittedName>
        <fullName evidence="1">Uncharacterized protein</fullName>
    </submittedName>
</protein>
<reference evidence="1 2" key="1">
    <citation type="journal article" date="2008" name="PLoS Genet.">
        <title>Genomic islands in the pathogenic filamentous fungus Aspergillus fumigatus.</title>
        <authorList>
            <person name="Fedorova N.D."/>
            <person name="Khaldi N."/>
            <person name="Joardar V.S."/>
            <person name="Maiti R."/>
            <person name="Amedeo P."/>
            <person name="Anderson M.J."/>
            <person name="Crabtree J."/>
            <person name="Silva J.C."/>
            <person name="Badger J.H."/>
            <person name="Albarraq A."/>
            <person name="Angiuoli S."/>
            <person name="Bussey H."/>
            <person name="Bowyer P."/>
            <person name="Cotty P.J."/>
            <person name="Dyer P.S."/>
            <person name="Egan A."/>
            <person name="Galens K."/>
            <person name="Fraser-Liggett C.M."/>
            <person name="Haas B.J."/>
            <person name="Inman J.M."/>
            <person name="Kent R."/>
            <person name="Lemieux S."/>
            <person name="Malavazi I."/>
            <person name="Orvis J."/>
            <person name="Roemer T."/>
            <person name="Ronning C.M."/>
            <person name="Sundaram J.P."/>
            <person name="Sutton G."/>
            <person name="Turner G."/>
            <person name="Venter J.C."/>
            <person name="White O.R."/>
            <person name="Whitty B.R."/>
            <person name="Youngman P."/>
            <person name="Wolfe K.H."/>
            <person name="Goldman G.H."/>
            <person name="Wortman J.R."/>
            <person name="Jiang B."/>
            <person name="Denning D.W."/>
            <person name="Nierman W.C."/>
        </authorList>
    </citation>
    <scope>NUCLEOTIDE SEQUENCE [LARGE SCALE GENOMIC DNA]</scope>
    <source>
        <strain evidence="2">CBS 144.89 / FGSC A1163 / CEA10</strain>
    </source>
</reference>
<evidence type="ECO:0000313" key="2">
    <source>
        <dbReference type="Proteomes" id="UP000001699"/>
    </source>
</evidence>
<dbReference type="HOGENOM" id="CLU_1488683_0_0_1"/>
<organism evidence="1 2">
    <name type="scientific">Aspergillus fumigatus (strain CBS 144.89 / FGSC A1163 / CEA10)</name>
    <name type="common">Neosartorya fumigata</name>
    <dbReference type="NCBI Taxonomy" id="451804"/>
    <lineage>
        <taxon>Eukaryota</taxon>
        <taxon>Fungi</taxon>
        <taxon>Dikarya</taxon>
        <taxon>Ascomycota</taxon>
        <taxon>Pezizomycotina</taxon>
        <taxon>Eurotiomycetes</taxon>
        <taxon>Eurotiomycetidae</taxon>
        <taxon>Eurotiales</taxon>
        <taxon>Aspergillaceae</taxon>
        <taxon>Aspergillus</taxon>
        <taxon>Aspergillus subgen. Fumigati</taxon>
    </lineage>
</organism>
<name>B0Y7Y1_ASPFC</name>
<dbReference type="AlphaFoldDB" id="B0Y7Y1"/>